<dbReference type="InterPro" id="IPR052205">
    <property type="entry name" value="FliO/MopB"/>
</dbReference>
<keyword evidence="5 7" id="KW-0975">Bacterial flagellum</keyword>
<keyword evidence="8" id="KW-0282">Flagellum</keyword>
<evidence type="ECO:0000256" key="4">
    <source>
        <dbReference type="ARBA" id="ARBA00023136"/>
    </source>
</evidence>
<comment type="subcellular location">
    <subcellularLocation>
        <location evidence="7">Cell membrane</location>
    </subcellularLocation>
    <subcellularLocation>
        <location evidence="7">Bacterial flagellum basal body</location>
    </subcellularLocation>
</comment>
<name>I1YHL3_METFJ</name>
<reference evidence="8 9" key="1">
    <citation type="journal article" date="2012" name="J. Bacteriol.">
        <title>Complete genome sequences of Methylophaga sp. strain JAM1 and Methylophaga sp. strain JAM7.</title>
        <authorList>
            <person name="Villeneuve C."/>
            <person name="Martineau C."/>
            <person name="Mauffrey F."/>
            <person name="Villemur R."/>
        </authorList>
    </citation>
    <scope>NUCLEOTIDE SEQUENCE [LARGE SCALE GENOMIC DNA]</scope>
    <source>
        <strain evidence="8 9">JAM7</strain>
    </source>
</reference>
<dbReference type="EMBL" id="CP003380">
    <property type="protein sequence ID" value="AFJ02406.1"/>
    <property type="molecule type" value="Genomic_DNA"/>
</dbReference>
<dbReference type="GO" id="GO:0005886">
    <property type="term" value="C:plasma membrane"/>
    <property type="evidence" value="ECO:0007669"/>
    <property type="project" value="UniProtKB-SubCell"/>
</dbReference>
<feature type="transmembrane region" description="Helical" evidence="7">
    <location>
        <begin position="26"/>
        <end position="46"/>
    </location>
</feature>
<evidence type="ECO:0000313" key="8">
    <source>
        <dbReference type="EMBL" id="AFJ02406.1"/>
    </source>
</evidence>
<dbReference type="GO" id="GO:0009425">
    <property type="term" value="C:bacterial-type flagellum basal body"/>
    <property type="evidence" value="ECO:0007669"/>
    <property type="project" value="UniProtKB-SubCell"/>
</dbReference>
<protein>
    <recommendedName>
        <fullName evidence="7">Flagellar protein</fullName>
    </recommendedName>
</protein>
<keyword evidence="8" id="KW-0966">Cell projection</keyword>
<keyword evidence="3 7" id="KW-1133">Transmembrane helix</keyword>
<dbReference type="PATRIC" id="fig|754477.3.peg.1235"/>
<dbReference type="STRING" id="754477.Q7C_1256"/>
<dbReference type="NCBIfam" id="TIGR03500">
    <property type="entry name" value="FliO_TIGR"/>
    <property type="match status" value="1"/>
</dbReference>
<evidence type="ECO:0000256" key="2">
    <source>
        <dbReference type="ARBA" id="ARBA00022692"/>
    </source>
</evidence>
<dbReference type="Proteomes" id="UP000009145">
    <property type="component" value="Chromosome"/>
</dbReference>
<evidence type="ECO:0000256" key="1">
    <source>
        <dbReference type="ARBA" id="ARBA00022475"/>
    </source>
</evidence>
<evidence type="ECO:0000256" key="3">
    <source>
        <dbReference type="ARBA" id="ARBA00022989"/>
    </source>
</evidence>
<dbReference type="eggNOG" id="COG3190">
    <property type="taxonomic scope" value="Bacteria"/>
</dbReference>
<evidence type="ECO:0000256" key="7">
    <source>
        <dbReference type="RuleBase" id="RU362064"/>
    </source>
</evidence>
<comment type="similarity">
    <text evidence="6 7">Belongs to the FliO/MopB family.</text>
</comment>
<keyword evidence="8" id="KW-0969">Cilium</keyword>
<accession>I1YHL3</accession>
<keyword evidence="9" id="KW-1185">Reference proteome</keyword>
<dbReference type="PANTHER" id="PTHR38766:SF1">
    <property type="entry name" value="FLAGELLAR PROTEIN FLIO"/>
    <property type="match status" value="1"/>
</dbReference>
<dbReference type="AlphaFoldDB" id="I1YHL3"/>
<keyword evidence="2 7" id="KW-0812">Transmembrane</keyword>
<evidence type="ECO:0000256" key="6">
    <source>
        <dbReference type="ARBA" id="ARBA00037937"/>
    </source>
</evidence>
<sequence length="130" mass="14032" precursor="true">MLSLSQTAIAAPLTQANPGVDTGNLLQTILGLGLVLLLIWGMAWLLKRSQQWHGSGQQQFRVVAAVALGPREKAVLLQVGENQLLVGVTPQQVNLLQTLSAPLNMDKQGVAINANFADKLRQYLQPGQEK</sequence>
<evidence type="ECO:0000313" key="9">
    <source>
        <dbReference type="Proteomes" id="UP000009145"/>
    </source>
</evidence>
<organism evidence="8 9">
    <name type="scientific">Methylophaga frappieri (strain ATCC BAA-2434 / DSM 25690 / JAM7)</name>
    <dbReference type="NCBI Taxonomy" id="754477"/>
    <lineage>
        <taxon>Bacteria</taxon>
        <taxon>Pseudomonadati</taxon>
        <taxon>Pseudomonadota</taxon>
        <taxon>Gammaproteobacteria</taxon>
        <taxon>Thiotrichales</taxon>
        <taxon>Piscirickettsiaceae</taxon>
        <taxon>Methylophaga</taxon>
    </lineage>
</organism>
<dbReference type="Pfam" id="PF04347">
    <property type="entry name" value="FliO"/>
    <property type="match status" value="1"/>
</dbReference>
<dbReference type="InterPro" id="IPR022781">
    <property type="entry name" value="Flagellar_biosynth_FliO"/>
</dbReference>
<proteinExistence type="inferred from homology"/>
<keyword evidence="4 7" id="KW-0472">Membrane</keyword>
<evidence type="ECO:0000256" key="5">
    <source>
        <dbReference type="ARBA" id="ARBA00023143"/>
    </source>
</evidence>
<dbReference type="PANTHER" id="PTHR38766">
    <property type="entry name" value="FLAGELLAR PROTEIN FLIO"/>
    <property type="match status" value="1"/>
</dbReference>
<dbReference type="GO" id="GO:0044781">
    <property type="term" value="P:bacterial-type flagellum organization"/>
    <property type="evidence" value="ECO:0007669"/>
    <property type="project" value="UniProtKB-UniRule"/>
</dbReference>
<keyword evidence="1 7" id="KW-1003">Cell membrane</keyword>
<dbReference type="KEGG" id="mec:Q7C_1256"/>
<dbReference type="HOGENOM" id="CLU_113213_2_2_6"/>
<gene>
    <name evidence="8" type="ordered locus">Q7C_1256</name>
</gene>